<evidence type="ECO:0000256" key="1">
    <source>
        <dbReference type="ARBA" id="ARBA00006739"/>
    </source>
</evidence>
<dbReference type="SUPFAM" id="SSF53756">
    <property type="entry name" value="UDP-Glycosyltransferase/glycogen phosphorylase"/>
    <property type="match status" value="1"/>
</dbReference>
<dbReference type="SUPFAM" id="SSF53448">
    <property type="entry name" value="Nucleotide-diphospho-sugar transferases"/>
    <property type="match status" value="1"/>
</dbReference>
<evidence type="ECO:0000256" key="2">
    <source>
        <dbReference type="ARBA" id="ARBA00022676"/>
    </source>
</evidence>
<keyword evidence="2" id="KW-0328">Glycosyltransferase</keyword>
<protein>
    <submittedName>
        <fullName evidence="5">Glycosyltransferase</fullName>
    </submittedName>
</protein>
<dbReference type="Pfam" id="PF13641">
    <property type="entry name" value="Glyco_tranf_2_3"/>
    <property type="match status" value="1"/>
</dbReference>
<feature type="region of interest" description="Disordered" evidence="4">
    <location>
        <begin position="76"/>
        <end position="104"/>
    </location>
</feature>
<dbReference type="RefSeq" id="WP_209838291.1">
    <property type="nucleotide sequence ID" value="NZ_JAGGJP010000003.1"/>
</dbReference>
<dbReference type="Gene3D" id="3.40.50.2000">
    <property type="entry name" value="Glycogen Phosphorylase B"/>
    <property type="match status" value="1"/>
</dbReference>
<proteinExistence type="inferred from homology"/>
<dbReference type="PANTHER" id="PTHR43179">
    <property type="entry name" value="RHAMNOSYLTRANSFERASE WBBL"/>
    <property type="match status" value="1"/>
</dbReference>
<organism evidence="5 6">
    <name type="scientific">Rubellimicrobium aerolatum</name>
    <dbReference type="NCBI Taxonomy" id="490979"/>
    <lineage>
        <taxon>Bacteria</taxon>
        <taxon>Pseudomonadati</taxon>
        <taxon>Pseudomonadota</taxon>
        <taxon>Alphaproteobacteria</taxon>
        <taxon>Rhodobacterales</taxon>
        <taxon>Roseobacteraceae</taxon>
        <taxon>Rubellimicrobium</taxon>
    </lineage>
</organism>
<comment type="similarity">
    <text evidence="1">Belongs to the glycosyltransferase 2 family.</text>
</comment>
<accession>A0ABW0S9Q5</accession>
<sequence length="907" mass="98085">MTGEAGTARERDEEARARIAGHPLFDEVWYAARYPDVAVSGLGPAEHFLRLGAALQRDPGPAFRMAEHLARHPEDAADGLNPLLRPGFDGPPEPGRGPVAPPAPASERVDVIVPVHNALEDVRICLRALVRAPTGFQVRVLVVNDGSDAATADWLRAAVASMGTATVAFELIEHPESRGYTVAVNAGLRASTAGHVVTLNSDTIVTPFWLDALVRCLRSAPGIGIAGPLSNAGGWQNVPRLRAADGGFAINALPSGLGPDGMAALVARASARLYPRVPFVNGFCYMIRREVIDRIGLMDEAAFPVGYGEENDYSIRARDAGFALAVADDAYVFHAKSRSFGTKRRRDLTRAGTEALRAKHGAERLAALMAESRESPVLDGMRARVARALAEHATTPWAALAAILERRVLFLGSAPEDVDAVRLASDLRRMGVDARVGVEAARIEAMARAFADLPGSEDLFVGHAPTDLTMTAARFDIVVAARPCAAGLVAGIVRHCPWVLPARHARADAAENPPAVRDAVGIGADPGLDGAREDLRRLGPALAGLRRQRPRPERPRVTVLPALSFPGPYITGSGFVRTVLPYGQDGLAGRFDVTVSARGWLPYRAAAEAVLIQRDLSEKAWAKFAAWHPPFRAMGGRLIYEIDDDLLDAAGLVARGYARPPEELGRRVAAYAAAADLVVVSTDELAGRLPGCEGKIRVVPNLIDERLWLADGREPRRARPKAPGQVRIGYMGTATHHDDLRIVQEAMRRLQARHGAALDIEVIGVFETRPPLFGTRLPLPRRRSYPDFVRWLREVVDWDIALIPLADDRFNRAKSDLKFIEAAALGTAIACSDVPTYRTVARHEANGLLVPNTTADWVAALERLIGDAALRGRLARTAHEEVARRMTLQRHEDLHLSILDEALGMPR</sequence>
<gene>
    <name evidence="5" type="ORF">ACFPOC_04365</name>
</gene>
<reference evidence="6" key="1">
    <citation type="journal article" date="2019" name="Int. J. Syst. Evol. Microbiol.">
        <title>The Global Catalogue of Microorganisms (GCM) 10K type strain sequencing project: providing services to taxonomists for standard genome sequencing and annotation.</title>
        <authorList>
            <consortium name="The Broad Institute Genomics Platform"/>
            <consortium name="The Broad Institute Genome Sequencing Center for Infectious Disease"/>
            <person name="Wu L."/>
            <person name="Ma J."/>
        </authorList>
    </citation>
    <scope>NUCLEOTIDE SEQUENCE [LARGE SCALE GENOMIC DNA]</scope>
    <source>
        <strain evidence="6">KACC 11588</strain>
    </source>
</reference>
<dbReference type="Gene3D" id="3.90.550.10">
    <property type="entry name" value="Spore Coat Polysaccharide Biosynthesis Protein SpsA, Chain A"/>
    <property type="match status" value="1"/>
</dbReference>
<evidence type="ECO:0000313" key="5">
    <source>
        <dbReference type="EMBL" id="MFC5565650.1"/>
    </source>
</evidence>
<dbReference type="Proteomes" id="UP001596056">
    <property type="component" value="Unassembled WGS sequence"/>
</dbReference>
<dbReference type="InterPro" id="IPR029044">
    <property type="entry name" value="Nucleotide-diphossugar_trans"/>
</dbReference>
<name>A0ABW0S9Q5_9RHOB</name>
<comment type="caution">
    <text evidence="5">The sequence shown here is derived from an EMBL/GenBank/DDBJ whole genome shotgun (WGS) entry which is preliminary data.</text>
</comment>
<feature type="compositionally biased region" description="Pro residues" evidence="4">
    <location>
        <begin position="89"/>
        <end position="104"/>
    </location>
</feature>
<dbReference type="EMBL" id="JBHSNA010000003">
    <property type="protein sequence ID" value="MFC5565650.1"/>
    <property type="molecule type" value="Genomic_DNA"/>
</dbReference>
<keyword evidence="6" id="KW-1185">Reference proteome</keyword>
<dbReference type="PANTHER" id="PTHR43179:SF12">
    <property type="entry name" value="GALACTOFURANOSYLTRANSFERASE GLFT2"/>
    <property type="match status" value="1"/>
</dbReference>
<evidence type="ECO:0000256" key="3">
    <source>
        <dbReference type="ARBA" id="ARBA00022679"/>
    </source>
</evidence>
<evidence type="ECO:0000313" key="6">
    <source>
        <dbReference type="Proteomes" id="UP001596056"/>
    </source>
</evidence>
<evidence type="ECO:0000256" key="4">
    <source>
        <dbReference type="SAM" id="MobiDB-lite"/>
    </source>
</evidence>
<keyword evidence="3" id="KW-0808">Transferase</keyword>
<dbReference type="Pfam" id="PF13692">
    <property type="entry name" value="Glyco_trans_1_4"/>
    <property type="match status" value="1"/>
</dbReference>